<evidence type="ECO:0000313" key="3">
    <source>
        <dbReference type="Proteomes" id="UP000824031"/>
    </source>
</evidence>
<evidence type="ECO:0000313" key="2">
    <source>
        <dbReference type="EMBL" id="HIZ49234.1"/>
    </source>
</evidence>
<feature type="chain" id="PRO_5039467818" evidence="1">
    <location>
        <begin position="19"/>
        <end position="172"/>
    </location>
</feature>
<feature type="non-terminal residue" evidence="2">
    <location>
        <position position="172"/>
    </location>
</feature>
<protein>
    <submittedName>
        <fullName evidence="2">Carbohydrate ABC transporter substrate-binding protein</fullName>
    </submittedName>
</protein>
<accession>A0A9D2F433</accession>
<sequence>MKKAISLALAASMALSLAACGGGTSSSAATTDSSAATGEAAVPTSTTIKVAAIETAYGTEMWQKVADAFTEQTGIGVELTTDKNLEDVIGPSMQGGDYPDVVHLATGREAALTEQFIKGNLIADITDVLSMTVPGEDVKVSDKIAGGFTETSLTNPYNDGKTYLAPMFYSPC</sequence>
<dbReference type="SUPFAM" id="SSF53850">
    <property type="entry name" value="Periplasmic binding protein-like II"/>
    <property type="match status" value="1"/>
</dbReference>
<reference evidence="2" key="1">
    <citation type="journal article" date="2021" name="PeerJ">
        <title>Extensive microbial diversity within the chicken gut microbiome revealed by metagenomics and culture.</title>
        <authorList>
            <person name="Gilroy R."/>
            <person name="Ravi A."/>
            <person name="Getino M."/>
            <person name="Pursley I."/>
            <person name="Horton D.L."/>
            <person name="Alikhan N.F."/>
            <person name="Baker D."/>
            <person name="Gharbi K."/>
            <person name="Hall N."/>
            <person name="Watson M."/>
            <person name="Adriaenssens E.M."/>
            <person name="Foster-Nyarko E."/>
            <person name="Jarju S."/>
            <person name="Secka A."/>
            <person name="Antonio M."/>
            <person name="Oren A."/>
            <person name="Chaudhuri R.R."/>
            <person name="La Ragione R."/>
            <person name="Hildebrand F."/>
            <person name="Pallen M.J."/>
        </authorList>
    </citation>
    <scope>NUCLEOTIDE SEQUENCE</scope>
    <source>
        <strain evidence="2">3436</strain>
    </source>
</reference>
<dbReference type="EMBL" id="DXBO01000158">
    <property type="protein sequence ID" value="HIZ49234.1"/>
    <property type="molecule type" value="Genomic_DNA"/>
</dbReference>
<name>A0A9D2F433_9FIRM</name>
<dbReference type="Gene3D" id="3.40.190.10">
    <property type="entry name" value="Periplasmic binding protein-like II"/>
    <property type="match status" value="1"/>
</dbReference>
<dbReference type="Proteomes" id="UP000824031">
    <property type="component" value="Unassembled WGS sequence"/>
</dbReference>
<proteinExistence type="predicted"/>
<keyword evidence="1" id="KW-0732">Signal</keyword>
<reference evidence="2" key="2">
    <citation type="submission" date="2021-04" db="EMBL/GenBank/DDBJ databases">
        <authorList>
            <person name="Gilroy R."/>
        </authorList>
    </citation>
    <scope>NUCLEOTIDE SEQUENCE</scope>
    <source>
        <strain evidence="2">3436</strain>
    </source>
</reference>
<dbReference type="AlphaFoldDB" id="A0A9D2F433"/>
<comment type="caution">
    <text evidence="2">The sequence shown here is derived from an EMBL/GenBank/DDBJ whole genome shotgun (WGS) entry which is preliminary data.</text>
</comment>
<organism evidence="2 3">
    <name type="scientific">Candidatus Gemmiger excrementavium</name>
    <dbReference type="NCBI Taxonomy" id="2838608"/>
    <lineage>
        <taxon>Bacteria</taxon>
        <taxon>Bacillati</taxon>
        <taxon>Bacillota</taxon>
        <taxon>Clostridia</taxon>
        <taxon>Eubacteriales</taxon>
        <taxon>Gemmiger</taxon>
    </lineage>
</organism>
<dbReference type="PROSITE" id="PS51257">
    <property type="entry name" value="PROKAR_LIPOPROTEIN"/>
    <property type="match status" value="1"/>
</dbReference>
<gene>
    <name evidence="2" type="ORF">H9810_10980</name>
</gene>
<evidence type="ECO:0000256" key="1">
    <source>
        <dbReference type="SAM" id="SignalP"/>
    </source>
</evidence>
<feature type="signal peptide" evidence="1">
    <location>
        <begin position="1"/>
        <end position="18"/>
    </location>
</feature>